<evidence type="ECO:0000256" key="5">
    <source>
        <dbReference type="ARBA" id="ARBA00022829"/>
    </source>
</evidence>
<comment type="caution">
    <text evidence="10">The sequence shown here is derived from an EMBL/GenBank/DDBJ whole genome shotgun (WGS) entry which is preliminary data.</text>
</comment>
<feature type="region of interest" description="Disordered" evidence="8">
    <location>
        <begin position="570"/>
        <end position="601"/>
    </location>
</feature>
<feature type="compositionally biased region" description="Low complexity" evidence="8">
    <location>
        <begin position="980"/>
        <end position="990"/>
    </location>
</feature>
<feature type="region of interest" description="Disordered" evidence="8">
    <location>
        <begin position="482"/>
        <end position="504"/>
    </location>
</feature>
<accession>A0A7C8NIZ4</accession>
<reference evidence="10 11" key="1">
    <citation type="submission" date="2019-06" db="EMBL/GenBank/DDBJ databases">
        <authorList>
            <person name="Palmer J.M."/>
        </authorList>
    </citation>
    <scope>NUCLEOTIDE SEQUENCE [LARGE SCALE GENOMIC DNA]</scope>
    <source>
        <strain evidence="10 11">TWF102</strain>
    </source>
</reference>
<feature type="compositionally biased region" description="Basic and acidic residues" evidence="8">
    <location>
        <begin position="896"/>
        <end position="933"/>
    </location>
</feature>
<feature type="region of interest" description="Disordered" evidence="8">
    <location>
        <begin position="183"/>
        <end position="331"/>
    </location>
</feature>
<comment type="subcellular location">
    <subcellularLocation>
        <location evidence="2">Cytoplasm</location>
        <location evidence="2">Cytoskeleton</location>
        <location evidence="2">Spindle</location>
    </subcellularLocation>
    <subcellularLocation>
        <location evidence="1">Nucleus</location>
    </subcellularLocation>
</comment>
<feature type="compositionally biased region" description="Polar residues" evidence="8">
    <location>
        <begin position="274"/>
        <end position="289"/>
    </location>
</feature>
<evidence type="ECO:0000256" key="6">
    <source>
        <dbReference type="ARBA" id="ARBA00023212"/>
    </source>
</evidence>
<evidence type="ECO:0000313" key="10">
    <source>
        <dbReference type="EMBL" id="KAF3110455.1"/>
    </source>
</evidence>
<evidence type="ECO:0000256" key="7">
    <source>
        <dbReference type="ARBA" id="ARBA00023242"/>
    </source>
</evidence>
<sequence>MASRPNPPEVGSPQWIFNELADAHRKEADHFEDFTIAFRNELEWLTEHMADVFTQGSTIDITELYKTPGKLRGKTPRNPPKTVLIEEQKDDNILVTSPARIASPICLGHDVVIRPMTPQLKESFDIESDSAVSTPELMRDSGSSAAGSFGLVSNEPIERSSPAKVPSYQNAPDIAGEIAERRTCSGASRNSSTLVEEDCPSNDLDAIDEPTYSETSSHDASSKNSGEGDHDLRRFPSPLARIPTDLHADSSVGPSSSQAPKEQVRTIEREVSVSPVQASNPVAPSSPISPIQKIDNPVTPKPLITDVAAGSDTPSEAASPTGVARSSMNFASLPARETLTYKKSMGGSNPSGPRSSHVDDRASLFGRLTGGKSLGAPSIPGEIGITDTPSTLGPISIVPGHHHTSDEEDEDEDLNEQLRLAEMNKASVMQFSDKNPTQRLDEKIRQLSQQSTSRLSKSISASSLLTTIQTEDLDGSKLAKVARDTGDTELPLRPRGSMQSDDEDWIPSLPRVLRTAAMHSSLGSSSPIRLVPPSPSKALNPSQKKVTMTPVITKLHAPVSMNKEDISTEVTYPTLPVPPLSAAEAEASSSKSRDDLEASVAKKNQPTLISFAKQLFWGSPKPTSPSKEAPQTLNSEGREDEVRNGDTALNRILYPEMQASASLDLDEDLTPSEARQNPEKASKLQKGGFIKYGGVPKREVQLKGPSSAITEGINLIPENADDIIKSPLVSDNDPSLPGSPFFEAIASEEEDVEDENGDLPTSTNPRHSPAYCDISPQAGSLREPRNRRSLQSKTNDLRKPNRALFGVKESGIAKPKAVLSSNVRLITGSQREAEVRRNGNHNPLSNQAALVNALAETFGPTKEPHSRPLSAMSSSSTHSRQAPKSIAALNSAAKAQKREQEEKERKAAQRQEMERKRQENLKREVRREEERKQLLAKAAKKQPSKTFDEEDVKKRIPTAGKGTQGIFHPSKLLPKATPFSHKSGLSSSKSQPELKRQPKRILPTEEENKLQKEEVNAKDSNQQDPKRRKTEDAGETPTPSTFAPPIRQSTAKKENLPPSKIGGIFSQDYTGAGQGQAHTLAKSALPIQLAKSTPLPQVEAVKYSHDKLKFGTMVTPSAQKIGRKLSTAPRESPVYPNPESIDLPEIHTDSEDDDDDKSFHVPKWADSPELRQALQDQLGIDPETIFGPIAPLSMEDIFRGRSDRAKFRARTSSANWSGADRLTTAEIEADRVERQRILDNGGWTYQKP</sequence>
<evidence type="ECO:0000256" key="3">
    <source>
        <dbReference type="ARBA" id="ARBA00010042"/>
    </source>
</evidence>
<dbReference type="InterPro" id="IPR005635">
    <property type="entry name" value="Inner_centromere_prot_ARK-bd"/>
</dbReference>
<organism evidence="10 11">
    <name type="scientific">Orbilia oligospora</name>
    <name type="common">Nematode-trapping fungus</name>
    <name type="synonym">Arthrobotrys oligospora</name>
    <dbReference type="NCBI Taxonomy" id="2813651"/>
    <lineage>
        <taxon>Eukaryota</taxon>
        <taxon>Fungi</taxon>
        <taxon>Dikarya</taxon>
        <taxon>Ascomycota</taxon>
        <taxon>Pezizomycotina</taxon>
        <taxon>Orbiliomycetes</taxon>
        <taxon>Orbiliales</taxon>
        <taxon>Orbiliaceae</taxon>
        <taxon>Orbilia</taxon>
    </lineage>
</organism>
<feature type="compositionally biased region" description="Acidic residues" evidence="8">
    <location>
        <begin position="195"/>
        <end position="208"/>
    </location>
</feature>
<keyword evidence="5" id="KW-0159">Chromosome partition</keyword>
<feature type="compositionally biased region" description="Acidic residues" evidence="8">
    <location>
        <begin position="406"/>
        <end position="415"/>
    </location>
</feature>
<feature type="compositionally biased region" description="Basic and acidic residues" evidence="8">
    <location>
        <begin position="482"/>
        <end position="492"/>
    </location>
</feature>
<feature type="compositionally biased region" description="Polar residues" evidence="8">
    <location>
        <begin position="185"/>
        <end position="194"/>
    </location>
</feature>
<feature type="compositionally biased region" description="Basic and acidic residues" evidence="8">
    <location>
        <begin position="992"/>
        <end position="1017"/>
    </location>
</feature>
<feature type="region of interest" description="Disordered" evidence="8">
    <location>
        <begin position="520"/>
        <end position="545"/>
    </location>
</feature>
<feature type="compositionally biased region" description="Basic and acidic residues" evidence="8">
    <location>
        <begin position="262"/>
        <end position="271"/>
    </location>
</feature>
<dbReference type="PANTHER" id="PTHR13142:SF1">
    <property type="entry name" value="INNER CENTROMERE PROTEIN"/>
    <property type="match status" value="1"/>
</dbReference>
<feature type="region of interest" description="Disordered" evidence="8">
    <location>
        <begin position="749"/>
        <end position="796"/>
    </location>
</feature>
<evidence type="ECO:0000256" key="2">
    <source>
        <dbReference type="ARBA" id="ARBA00004186"/>
    </source>
</evidence>
<protein>
    <recommendedName>
        <fullName evidence="9">Inner centromere protein ARK-binding domain-containing protein</fullName>
    </recommendedName>
</protein>
<feature type="region of interest" description="Disordered" evidence="8">
    <location>
        <begin position="859"/>
        <end position="1079"/>
    </location>
</feature>
<keyword evidence="7" id="KW-0539">Nucleus</keyword>
<dbReference type="GO" id="GO:0005819">
    <property type="term" value="C:spindle"/>
    <property type="evidence" value="ECO:0007669"/>
    <property type="project" value="UniProtKB-SubCell"/>
</dbReference>
<evidence type="ECO:0000256" key="8">
    <source>
        <dbReference type="SAM" id="MobiDB-lite"/>
    </source>
</evidence>
<dbReference type="Proteomes" id="UP000475325">
    <property type="component" value="Unassembled WGS sequence"/>
</dbReference>
<evidence type="ECO:0000313" key="11">
    <source>
        <dbReference type="Proteomes" id="UP000475325"/>
    </source>
</evidence>
<feature type="compositionally biased region" description="Polar residues" evidence="8">
    <location>
        <begin position="871"/>
        <end position="882"/>
    </location>
</feature>
<feature type="region of interest" description="Disordered" evidence="8">
    <location>
        <begin position="1121"/>
        <end position="1166"/>
    </location>
</feature>
<evidence type="ECO:0000256" key="4">
    <source>
        <dbReference type="ARBA" id="ARBA00022490"/>
    </source>
</evidence>
<feature type="compositionally biased region" description="Polar residues" evidence="8">
    <location>
        <begin position="312"/>
        <end position="330"/>
    </location>
</feature>
<feature type="compositionally biased region" description="Low complexity" evidence="8">
    <location>
        <begin position="581"/>
        <end position="590"/>
    </location>
</feature>
<feature type="region of interest" description="Disordered" evidence="8">
    <location>
        <begin position="369"/>
        <end position="415"/>
    </location>
</feature>
<feature type="compositionally biased region" description="Polar residues" evidence="8">
    <location>
        <begin position="624"/>
        <end position="635"/>
    </location>
</feature>
<feature type="region of interest" description="Disordered" evidence="8">
    <location>
        <begin position="618"/>
        <end position="645"/>
    </location>
</feature>
<name>A0A7C8NIZ4_ORBOL</name>
<proteinExistence type="inferred from homology"/>
<feature type="compositionally biased region" description="Basic and acidic residues" evidence="8">
    <location>
        <begin position="216"/>
        <end position="234"/>
    </location>
</feature>
<comment type="similarity">
    <text evidence="3">Belongs to the INCENP family.</text>
</comment>
<dbReference type="GO" id="GO:0005634">
    <property type="term" value="C:nucleus"/>
    <property type="evidence" value="ECO:0007669"/>
    <property type="project" value="UniProtKB-SubCell"/>
</dbReference>
<dbReference type="Pfam" id="PF03941">
    <property type="entry name" value="INCENP_ARK-bind"/>
    <property type="match status" value="1"/>
</dbReference>
<dbReference type="GO" id="GO:0007059">
    <property type="term" value="P:chromosome segregation"/>
    <property type="evidence" value="ECO:0007669"/>
    <property type="project" value="UniProtKB-KW"/>
</dbReference>
<gene>
    <name evidence="10" type="ORF">TWF102_008041</name>
</gene>
<keyword evidence="6" id="KW-0206">Cytoskeleton</keyword>
<feature type="region of interest" description="Disordered" evidence="8">
    <location>
        <begin position="126"/>
        <end position="169"/>
    </location>
</feature>
<dbReference type="EMBL" id="WIQW01000005">
    <property type="protein sequence ID" value="KAF3110455.1"/>
    <property type="molecule type" value="Genomic_DNA"/>
</dbReference>
<feature type="region of interest" description="Disordered" evidence="8">
    <location>
        <begin position="340"/>
        <end position="359"/>
    </location>
</feature>
<dbReference type="Gene3D" id="6.10.250.2990">
    <property type="match status" value="1"/>
</dbReference>
<feature type="domain" description="Inner centromere protein ARK-binding" evidence="9">
    <location>
        <begin position="1145"/>
        <end position="1198"/>
    </location>
</feature>
<keyword evidence="4" id="KW-0963">Cytoplasm</keyword>
<dbReference type="AlphaFoldDB" id="A0A7C8NIZ4"/>
<dbReference type="PANTHER" id="PTHR13142">
    <property type="entry name" value="INNER CENTROMERE PROTEIN"/>
    <property type="match status" value="1"/>
</dbReference>
<evidence type="ECO:0000256" key="1">
    <source>
        <dbReference type="ARBA" id="ARBA00004123"/>
    </source>
</evidence>
<evidence type="ECO:0000259" key="9">
    <source>
        <dbReference type="Pfam" id="PF03941"/>
    </source>
</evidence>